<dbReference type="InterPro" id="IPR010559">
    <property type="entry name" value="Sig_transdc_His_kin_internal"/>
</dbReference>
<dbReference type="InterPro" id="IPR036890">
    <property type="entry name" value="HATPase_C_sf"/>
</dbReference>
<dbReference type="AlphaFoldDB" id="A0A931FLE4"/>
<feature type="transmembrane region" description="Helical" evidence="1">
    <location>
        <begin position="34"/>
        <end position="54"/>
    </location>
</feature>
<proteinExistence type="predicted"/>
<keyword evidence="1" id="KW-0812">Transmembrane</keyword>
<dbReference type="EMBL" id="JADQDP010000002">
    <property type="protein sequence ID" value="MBF9141946.1"/>
    <property type="molecule type" value="Genomic_DNA"/>
</dbReference>
<name>A0A931FLE4_9BACT</name>
<feature type="transmembrane region" description="Helical" evidence="1">
    <location>
        <begin position="137"/>
        <end position="159"/>
    </location>
</feature>
<dbReference type="RefSeq" id="WP_196286275.1">
    <property type="nucleotide sequence ID" value="NZ_JADQDP010000002.1"/>
</dbReference>
<keyword evidence="3" id="KW-0418">Kinase</keyword>
<keyword evidence="1" id="KW-1133">Transmembrane helix</keyword>
<keyword evidence="4" id="KW-1185">Reference proteome</keyword>
<feature type="domain" description="Signal transduction histidine kinase internal region" evidence="2">
    <location>
        <begin position="183"/>
        <end position="261"/>
    </location>
</feature>
<protein>
    <submittedName>
        <fullName evidence="3">Histidine kinase</fullName>
    </submittedName>
</protein>
<feature type="transmembrane region" description="Helical" evidence="1">
    <location>
        <begin position="66"/>
        <end position="84"/>
    </location>
</feature>
<dbReference type="PANTHER" id="PTHR34220">
    <property type="entry name" value="SENSOR HISTIDINE KINASE YPDA"/>
    <property type="match status" value="1"/>
</dbReference>
<feature type="transmembrane region" description="Helical" evidence="1">
    <location>
        <begin position="104"/>
        <end position="125"/>
    </location>
</feature>
<keyword evidence="1" id="KW-0472">Membrane</keyword>
<evidence type="ECO:0000259" key="2">
    <source>
        <dbReference type="Pfam" id="PF06580"/>
    </source>
</evidence>
<evidence type="ECO:0000256" key="1">
    <source>
        <dbReference type="SAM" id="Phobius"/>
    </source>
</evidence>
<sequence>MPLLPSDLHRLGALMRGVAARQAPVVITPRQYPWLVLFTCTLMGLMVVPWISTFSPGTTMEAAFNAFRFISLSVAFQMAINYVLRYGDNRLRHWLDYRPLWLNILLRVGIAFSAAALFTVVRFFLPHSWGMHHEQPRLINALAGSQIFAFIIIVVQLAIETMERSQYVSTENEQLKQEQLAARYEGLKQQLSPHFLFNSLSTLGSLIHEAPAAAEQFVEEIAEVYRYSLQHGEQTAVTLSEEVAFLRSYCYLLQMRFGESLDLHIDLPATVMARTIPPLALQLLVENVVKHNVFTRKRPLRVAIEFQAPATLLVRNTWQPRPMAAPSNGVGLSNLTSRIRMLHHQEVLVEQSADEFRVYVPLPA</sequence>
<keyword evidence="3" id="KW-0808">Transferase</keyword>
<organism evidence="3 4">
    <name type="scientific">Hymenobacter properus</name>
    <dbReference type="NCBI Taxonomy" id="2791026"/>
    <lineage>
        <taxon>Bacteria</taxon>
        <taxon>Pseudomonadati</taxon>
        <taxon>Bacteroidota</taxon>
        <taxon>Cytophagia</taxon>
        <taxon>Cytophagales</taxon>
        <taxon>Hymenobacteraceae</taxon>
        <taxon>Hymenobacter</taxon>
    </lineage>
</organism>
<dbReference type="PANTHER" id="PTHR34220:SF7">
    <property type="entry name" value="SENSOR HISTIDINE KINASE YPDA"/>
    <property type="match status" value="1"/>
</dbReference>
<dbReference type="InterPro" id="IPR050640">
    <property type="entry name" value="Bact_2-comp_sensor_kinase"/>
</dbReference>
<evidence type="ECO:0000313" key="3">
    <source>
        <dbReference type="EMBL" id="MBF9141946.1"/>
    </source>
</evidence>
<gene>
    <name evidence="3" type="ORF">I2I01_09895</name>
</gene>
<comment type="caution">
    <text evidence="3">The sequence shown here is derived from an EMBL/GenBank/DDBJ whole genome shotgun (WGS) entry which is preliminary data.</text>
</comment>
<dbReference type="GO" id="GO:0000155">
    <property type="term" value="F:phosphorelay sensor kinase activity"/>
    <property type="evidence" value="ECO:0007669"/>
    <property type="project" value="InterPro"/>
</dbReference>
<dbReference type="GO" id="GO:0016020">
    <property type="term" value="C:membrane"/>
    <property type="evidence" value="ECO:0007669"/>
    <property type="project" value="InterPro"/>
</dbReference>
<accession>A0A931FLE4</accession>
<dbReference type="Gene3D" id="3.30.565.10">
    <property type="entry name" value="Histidine kinase-like ATPase, C-terminal domain"/>
    <property type="match status" value="1"/>
</dbReference>
<dbReference type="Pfam" id="PF06580">
    <property type="entry name" value="His_kinase"/>
    <property type="match status" value="1"/>
</dbReference>
<evidence type="ECO:0000313" key="4">
    <source>
        <dbReference type="Proteomes" id="UP000645610"/>
    </source>
</evidence>
<reference evidence="3 4" key="1">
    <citation type="submission" date="2020-11" db="EMBL/GenBank/DDBJ databases">
        <authorList>
            <person name="Kim M.K."/>
        </authorList>
    </citation>
    <scope>NUCLEOTIDE SEQUENCE [LARGE SCALE GENOMIC DNA]</scope>
    <source>
        <strain evidence="3 4">BT439</strain>
    </source>
</reference>
<dbReference type="Proteomes" id="UP000645610">
    <property type="component" value="Unassembled WGS sequence"/>
</dbReference>